<dbReference type="Pfam" id="PF02391">
    <property type="entry name" value="MoaE"/>
    <property type="match status" value="1"/>
</dbReference>
<dbReference type="EMBL" id="JBHMCA010000084">
    <property type="protein sequence ID" value="MFB9450909.1"/>
    <property type="molecule type" value="Genomic_DNA"/>
</dbReference>
<dbReference type="Proteomes" id="UP001589608">
    <property type="component" value="Unassembled WGS sequence"/>
</dbReference>
<keyword evidence="2" id="KW-1185">Reference proteome</keyword>
<gene>
    <name evidence="1" type="ORF">ACFFTR_48240</name>
</gene>
<reference evidence="1 2" key="1">
    <citation type="submission" date="2024-09" db="EMBL/GenBank/DDBJ databases">
        <authorList>
            <person name="Sun Q."/>
            <person name="Mori K."/>
        </authorList>
    </citation>
    <scope>NUCLEOTIDE SEQUENCE [LARGE SCALE GENOMIC DNA]</scope>
    <source>
        <strain evidence="1 2">JCM 3307</strain>
    </source>
</reference>
<dbReference type="Gene3D" id="3.90.1170.40">
    <property type="entry name" value="Molybdopterin biosynthesis MoaE subunit"/>
    <property type="match status" value="1"/>
</dbReference>
<accession>A0ABV5MPX4</accession>
<dbReference type="InterPro" id="IPR036563">
    <property type="entry name" value="MoaE_sf"/>
</dbReference>
<dbReference type="CDD" id="cd00756">
    <property type="entry name" value="MoaE"/>
    <property type="match status" value="1"/>
</dbReference>
<evidence type="ECO:0000313" key="1">
    <source>
        <dbReference type="EMBL" id="MFB9450909.1"/>
    </source>
</evidence>
<dbReference type="InterPro" id="IPR003448">
    <property type="entry name" value="Mopterin_biosynth_MoaE"/>
</dbReference>
<name>A0ABV5MPX4_9ACTN</name>
<protein>
    <submittedName>
        <fullName evidence="1">Molybdenum cofactor biosynthesis protein MoaE</fullName>
    </submittedName>
</protein>
<evidence type="ECO:0000313" key="2">
    <source>
        <dbReference type="Proteomes" id="UP001589608"/>
    </source>
</evidence>
<dbReference type="PANTHER" id="PTHR23404">
    <property type="entry name" value="MOLYBDOPTERIN SYNTHASE RELATED"/>
    <property type="match status" value="1"/>
</dbReference>
<organism evidence="1 2">
    <name type="scientific">Dactylosporangium vinaceum</name>
    <dbReference type="NCBI Taxonomy" id="53362"/>
    <lineage>
        <taxon>Bacteria</taxon>
        <taxon>Bacillati</taxon>
        <taxon>Actinomycetota</taxon>
        <taxon>Actinomycetes</taxon>
        <taxon>Micromonosporales</taxon>
        <taxon>Micromonosporaceae</taxon>
        <taxon>Dactylosporangium</taxon>
    </lineage>
</organism>
<dbReference type="RefSeq" id="WP_223100231.1">
    <property type="nucleotide sequence ID" value="NZ_JBHMCA010000084.1"/>
</dbReference>
<comment type="caution">
    <text evidence="1">The sequence shown here is derived from an EMBL/GenBank/DDBJ whole genome shotgun (WGS) entry which is preliminary data.</text>
</comment>
<dbReference type="SUPFAM" id="SSF54690">
    <property type="entry name" value="Molybdopterin synthase subunit MoaE"/>
    <property type="match status" value="1"/>
</dbReference>
<proteinExistence type="predicted"/>
<sequence length="137" mass="14516">MIFTEVTTEPLDMQAHERAVAHPAAGAVVSFAGVVRDHDGGRGVVELEYEGHPSAAGVLAEVAAEIAADPAVRGIAVSHRIGRLEIGDVALAAAVSTAHRAEAFALCARLVDEVKARLPIWKRQVFTDGEEEWVNCP</sequence>